<feature type="region of interest" description="Disordered" evidence="1">
    <location>
        <begin position="504"/>
        <end position="523"/>
    </location>
</feature>
<dbReference type="RefSeq" id="WP_135028337.1">
    <property type="nucleotide sequence ID" value="NZ_BMLA01000001.1"/>
</dbReference>
<sequence>MDRYPTRRSPVYGDDVVASSSPLAATAAQDVLREGGSAADAAVAGAMALTVVEPTNNGIGGDLLALVWDGERLHALNASGRSPRAWTPEHFAGRTEMPRRGWDSVTVPGAVAGWRALSDRFGRLPFARLGEAAVDHAERGWLVPTIVAQDWARAATVLADQPEFGATFAPGGRAPAEGERVRLPDHAATLREIVVTGGESFYRGALAEQIAAHAAAGGGLLTAEDLAAHEVEWTEPVSASWGGHELYEVPPNSQGLAALVAAAVLEELGAADLDPDAPATVHLQVEAMKQALAVLHAEVADPAWMRTSVEELLAPEHVAALAARVDPERASGAVSRPPTAGGTVYLSVGDRHGMMVSLIQSNYYGFGSGLVVPGTGITLNDRGAGFTLQPGHPNEVAGGKRPLNTIIPGFLTRGGEPVAAFGVMGGPMQPQGHVQVMHRLMAGQSVQEALDAPRWFVEGSGELKLEAGWGDDVAHAVTAMGHPVTRTPVGDRTYGGGQAVLRLPGGGYAGGSDPRKDGHAASR</sequence>
<dbReference type="Gene3D" id="1.10.246.130">
    <property type="match status" value="1"/>
</dbReference>
<keyword evidence="2" id="KW-0378">Hydrolase</keyword>
<dbReference type="GO" id="GO:0036374">
    <property type="term" value="F:glutathione hydrolase activity"/>
    <property type="evidence" value="ECO:0007669"/>
    <property type="project" value="UniProtKB-EC"/>
</dbReference>
<reference evidence="2 3" key="1">
    <citation type="submission" date="2020-08" db="EMBL/GenBank/DDBJ databases">
        <title>Sequencing the genomes of 1000 actinobacteria strains.</title>
        <authorList>
            <person name="Klenk H.-P."/>
        </authorList>
    </citation>
    <scope>NUCLEOTIDE SEQUENCE [LARGE SCALE GENOMIC DNA]</scope>
    <source>
        <strain evidence="2 3">DSM 19079</strain>
    </source>
</reference>
<keyword evidence="2" id="KW-0808">Transferase</keyword>
<organism evidence="2 3">
    <name type="scientific">Micrococcus flavus</name>
    <dbReference type="NCBI Taxonomy" id="384602"/>
    <lineage>
        <taxon>Bacteria</taxon>
        <taxon>Bacillati</taxon>
        <taxon>Actinomycetota</taxon>
        <taxon>Actinomycetes</taxon>
        <taxon>Micrococcales</taxon>
        <taxon>Micrococcaceae</taxon>
        <taxon>Micrococcus</taxon>
    </lineage>
</organism>
<proteinExistence type="predicted"/>
<keyword evidence="3" id="KW-1185">Reference proteome</keyword>
<protein>
    <submittedName>
        <fullName evidence="2">Gamma-glutamyltranspeptidase/glutathione hydrolase</fullName>
        <ecNumber evidence="2">2.3.2.2</ecNumber>
        <ecNumber evidence="2">3.4.19.13</ecNumber>
    </submittedName>
</protein>
<evidence type="ECO:0000256" key="1">
    <source>
        <dbReference type="SAM" id="MobiDB-lite"/>
    </source>
</evidence>
<dbReference type="PANTHER" id="PTHR43881">
    <property type="entry name" value="GAMMA-GLUTAMYLTRANSPEPTIDASE (AFU_ORTHOLOGUE AFUA_4G13580)"/>
    <property type="match status" value="1"/>
</dbReference>
<dbReference type="PANTHER" id="PTHR43881:SF1">
    <property type="entry name" value="GAMMA-GLUTAMYLTRANSPEPTIDASE (AFU_ORTHOLOGUE AFUA_4G13580)"/>
    <property type="match status" value="1"/>
</dbReference>
<dbReference type="AlphaFoldDB" id="A0A4Y8X6J5"/>
<dbReference type="InterPro" id="IPR029055">
    <property type="entry name" value="Ntn_hydrolases_N"/>
</dbReference>
<dbReference type="EMBL" id="JACHMC010000001">
    <property type="protein sequence ID" value="MBB4883098.1"/>
    <property type="molecule type" value="Genomic_DNA"/>
</dbReference>
<evidence type="ECO:0000313" key="2">
    <source>
        <dbReference type="EMBL" id="MBB4883098.1"/>
    </source>
</evidence>
<evidence type="ECO:0000313" key="3">
    <source>
        <dbReference type="Proteomes" id="UP000560081"/>
    </source>
</evidence>
<name>A0A4Y8X6J5_9MICC</name>
<dbReference type="InterPro" id="IPR043138">
    <property type="entry name" value="GGT_lsub"/>
</dbReference>
<dbReference type="Gene3D" id="3.60.20.40">
    <property type="match status" value="1"/>
</dbReference>
<dbReference type="OrthoDB" id="9781342at2"/>
<accession>A0A4Y8X6J5</accession>
<keyword evidence="2" id="KW-0012">Acyltransferase</keyword>
<dbReference type="SUPFAM" id="SSF56235">
    <property type="entry name" value="N-terminal nucleophile aminohydrolases (Ntn hydrolases)"/>
    <property type="match status" value="1"/>
</dbReference>
<comment type="caution">
    <text evidence="2">The sequence shown here is derived from an EMBL/GenBank/DDBJ whole genome shotgun (WGS) entry which is preliminary data.</text>
</comment>
<dbReference type="EC" id="3.4.19.13" evidence="2"/>
<dbReference type="InterPro" id="IPR052896">
    <property type="entry name" value="GGT-like_enzyme"/>
</dbReference>
<dbReference type="Proteomes" id="UP000560081">
    <property type="component" value="Unassembled WGS sequence"/>
</dbReference>
<dbReference type="InterPro" id="IPR043137">
    <property type="entry name" value="GGT_ssub_C"/>
</dbReference>
<dbReference type="PRINTS" id="PR01210">
    <property type="entry name" value="GGTRANSPTASE"/>
</dbReference>
<dbReference type="EC" id="2.3.2.2" evidence="2"/>
<dbReference type="Pfam" id="PF01019">
    <property type="entry name" value="G_glu_transpept"/>
    <property type="match status" value="1"/>
</dbReference>
<gene>
    <name evidence="2" type="ORF">BJ976_001449</name>
</gene>
<feature type="compositionally biased region" description="Basic and acidic residues" evidence="1">
    <location>
        <begin position="513"/>
        <end position="523"/>
    </location>
</feature>
<dbReference type="GO" id="GO:0103068">
    <property type="term" value="F:leukotriene C4 gamma-glutamyl transferase activity"/>
    <property type="evidence" value="ECO:0007669"/>
    <property type="project" value="UniProtKB-EC"/>
</dbReference>